<sequence>MRVNIEAERGRLQLTKTEMCERLGVTSKTYNSYIRGATIPSDVLEHLRAMTGQSIDYLLGLAER</sequence>
<dbReference type="SUPFAM" id="SSF47413">
    <property type="entry name" value="lambda repressor-like DNA-binding domains"/>
    <property type="match status" value="1"/>
</dbReference>
<protein>
    <recommendedName>
        <fullName evidence="1">HTH cro/C1-type domain-containing protein</fullName>
    </recommendedName>
</protein>
<evidence type="ECO:0000313" key="2">
    <source>
        <dbReference type="EMBL" id="KJF39206.1"/>
    </source>
</evidence>
<evidence type="ECO:0000313" key="3">
    <source>
        <dbReference type="Proteomes" id="UP000032483"/>
    </source>
</evidence>
<proteinExistence type="predicted"/>
<feature type="domain" description="HTH cro/C1-type" evidence="1">
    <location>
        <begin position="5"/>
        <end position="58"/>
    </location>
</feature>
<dbReference type="GO" id="GO:0003677">
    <property type="term" value="F:DNA binding"/>
    <property type="evidence" value="ECO:0007669"/>
    <property type="project" value="InterPro"/>
</dbReference>
<dbReference type="InterPro" id="IPR001387">
    <property type="entry name" value="Cro/C1-type_HTH"/>
</dbReference>
<dbReference type="AlphaFoldDB" id="A0A0D8IY67"/>
<accession>A0A0D8IY67</accession>
<organism evidence="2 3">
    <name type="scientific">Ruthenibacterium lactatiformans</name>
    <dbReference type="NCBI Taxonomy" id="1550024"/>
    <lineage>
        <taxon>Bacteria</taxon>
        <taxon>Bacillati</taxon>
        <taxon>Bacillota</taxon>
        <taxon>Clostridia</taxon>
        <taxon>Eubacteriales</taxon>
        <taxon>Oscillospiraceae</taxon>
        <taxon>Ruthenibacterium</taxon>
    </lineage>
</organism>
<evidence type="ECO:0000259" key="1">
    <source>
        <dbReference type="PROSITE" id="PS50943"/>
    </source>
</evidence>
<keyword evidence="3" id="KW-1185">Reference proteome</keyword>
<dbReference type="Gene3D" id="1.10.260.40">
    <property type="entry name" value="lambda repressor-like DNA-binding domains"/>
    <property type="match status" value="1"/>
</dbReference>
<dbReference type="EMBL" id="JXXK01000021">
    <property type="protein sequence ID" value="KJF39206.1"/>
    <property type="molecule type" value="Genomic_DNA"/>
</dbReference>
<reference evidence="2" key="1">
    <citation type="submission" date="2015-02" db="EMBL/GenBank/DDBJ databases">
        <title>A novel member of the family Ruminococcaceae isolated from human feces.</title>
        <authorList>
            <person name="Shkoporov A.N."/>
            <person name="Chaplin A.V."/>
            <person name="Motuzova O.V."/>
            <person name="Kafarskaia L.I."/>
            <person name="Khokhlova E.V."/>
            <person name="Efimov B.A."/>
        </authorList>
    </citation>
    <scope>NUCLEOTIDE SEQUENCE [LARGE SCALE GENOMIC DNA]</scope>
    <source>
        <strain evidence="2">585-1</strain>
    </source>
</reference>
<name>A0A0D8IY67_9FIRM</name>
<dbReference type="Pfam" id="PF01381">
    <property type="entry name" value="HTH_3"/>
    <property type="match status" value="1"/>
</dbReference>
<dbReference type="InterPro" id="IPR010982">
    <property type="entry name" value="Lambda_DNA-bd_dom_sf"/>
</dbReference>
<comment type="caution">
    <text evidence="2">The sequence shown here is derived from an EMBL/GenBank/DDBJ whole genome shotgun (WGS) entry which is preliminary data.</text>
</comment>
<gene>
    <name evidence="2" type="ORF">TQ39_13420</name>
</gene>
<dbReference type="PROSITE" id="PS50943">
    <property type="entry name" value="HTH_CROC1"/>
    <property type="match status" value="1"/>
</dbReference>
<dbReference type="Proteomes" id="UP000032483">
    <property type="component" value="Unassembled WGS sequence"/>
</dbReference>